<organism evidence="1 2">
    <name type="scientific">Candidatus Cardinium hertigii</name>
    <dbReference type="NCBI Taxonomy" id="247481"/>
    <lineage>
        <taxon>Bacteria</taxon>
        <taxon>Pseudomonadati</taxon>
        <taxon>Bacteroidota</taxon>
        <taxon>Cytophagia</taxon>
        <taxon>Cytophagales</taxon>
        <taxon>Amoebophilaceae</taxon>
        <taxon>Candidatus Cardinium</taxon>
    </lineage>
</organism>
<evidence type="ECO:0000313" key="2">
    <source>
        <dbReference type="Proteomes" id="UP000245872"/>
    </source>
</evidence>
<evidence type="ECO:0000313" key="1">
    <source>
        <dbReference type="EMBL" id="AWN81484.1"/>
    </source>
</evidence>
<dbReference type="Proteomes" id="UP000245872">
    <property type="component" value="Chromosome"/>
</dbReference>
<dbReference type="EMBL" id="CP029619">
    <property type="protein sequence ID" value="AWN81484.1"/>
    <property type="molecule type" value="Genomic_DNA"/>
</dbReference>
<protein>
    <submittedName>
        <fullName evidence="1">Uncharacterized protein</fullName>
    </submittedName>
</protein>
<reference evidence="1 2" key="1">
    <citation type="submission" date="2018-05" db="EMBL/GenBank/DDBJ databases">
        <title>Candidatus Cardinium hertigii Genome Assembly.</title>
        <authorList>
            <person name="Showmaker K.C."/>
            <person name="Walden K.O."/>
            <person name="Fields C.J."/>
            <person name="Lambert K.N."/>
            <person name="Hudson M.E."/>
        </authorList>
    </citation>
    <scope>NUCLEOTIDE SEQUENCE [LARGE SCALE GENOMIC DNA]</scope>
    <source>
        <strain evidence="2">cHgTN10</strain>
    </source>
</reference>
<dbReference type="RefSeq" id="WP_109996939.1">
    <property type="nucleotide sequence ID" value="NZ_CP029619.1"/>
</dbReference>
<proteinExistence type="predicted"/>
<keyword evidence="2" id="KW-1185">Reference proteome</keyword>
<dbReference type="KEGG" id="cher:DK880_00148"/>
<sequence>MGNTSILFIYNYVCVWFTALRMRRLICFLFIGIATLSCSQADRQYVCKVPDSIKKCFSFFGMGKRSNIHIDNKDKRIWLLKFKRRECLVDKEAEWDPIEVGMVVEKSIADFHMDRKGYMNEEVWATLTQEERLNIVRAVVYSEIEEAFRIKFRK</sequence>
<gene>
    <name evidence="1" type="ORF">DK880_00148</name>
</gene>
<dbReference type="AlphaFoldDB" id="A0A2Z3LGH3"/>
<name>A0A2Z3LGH3_9BACT</name>
<accession>A0A2Z3LGH3</accession>